<keyword evidence="1 2" id="KW-0597">Phosphoprotein</keyword>
<dbReference type="KEGG" id="aee:IM676_01100"/>
<gene>
    <name evidence="4" type="ORF">IM676_01100</name>
</gene>
<dbReference type="SMART" id="SM00448">
    <property type="entry name" value="REC"/>
    <property type="match status" value="1"/>
</dbReference>
<evidence type="ECO:0000259" key="3">
    <source>
        <dbReference type="PROSITE" id="PS50110"/>
    </source>
</evidence>
<dbReference type="GO" id="GO:0000160">
    <property type="term" value="P:phosphorelay signal transduction system"/>
    <property type="evidence" value="ECO:0007669"/>
    <property type="project" value="InterPro"/>
</dbReference>
<dbReference type="RefSeq" id="WP_200988603.1">
    <property type="nucleotide sequence ID" value="NZ_CP063311.1"/>
</dbReference>
<evidence type="ECO:0000256" key="2">
    <source>
        <dbReference type="PROSITE-ProRule" id="PRU00169"/>
    </source>
</evidence>
<dbReference type="InterPro" id="IPR001789">
    <property type="entry name" value="Sig_transdc_resp-reg_receiver"/>
</dbReference>
<accession>A0A7S6U6G8</accession>
<keyword evidence="5" id="KW-1185">Reference proteome</keyword>
<dbReference type="CDD" id="cd17552">
    <property type="entry name" value="REC_RR468-like"/>
    <property type="match status" value="1"/>
</dbReference>
<evidence type="ECO:0000313" key="4">
    <source>
        <dbReference type="EMBL" id="QOV22993.1"/>
    </source>
</evidence>
<dbReference type="AlphaFoldDB" id="A0A7S6U6G8"/>
<dbReference type="InterPro" id="IPR011006">
    <property type="entry name" value="CheY-like_superfamily"/>
</dbReference>
<evidence type="ECO:0000256" key="1">
    <source>
        <dbReference type="ARBA" id="ARBA00022553"/>
    </source>
</evidence>
<dbReference type="EMBL" id="CP063311">
    <property type="protein sequence ID" value="QOV22993.1"/>
    <property type="molecule type" value="Genomic_DNA"/>
</dbReference>
<dbReference type="Proteomes" id="UP000593846">
    <property type="component" value="Chromosome"/>
</dbReference>
<protein>
    <submittedName>
        <fullName evidence="4">Response regulator</fullName>
    </submittedName>
</protein>
<reference evidence="5" key="1">
    <citation type="submission" date="2020-10" db="EMBL/GenBank/DDBJ databases">
        <title>Genome-based taxonomic classification of the species Anabaenopsis elenkinii.</title>
        <authorList>
            <person name="Delbaje E."/>
            <person name="Andreote A.P.D."/>
            <person name="Pellegrinetti T.A."/>
            <person name="Cruz R.B."/>
            <person name="Branco L.H.Z."/>
            <person name="Fiore M.F."/>
        </authorList>
    </citation>
    <scope>NUCLEOTIDE SEQUENCE [LARGE SCALE GENOMIC DNA]</scope>
    <source>
        <strain evidence="5">CCIBt3563</strain>
    </source>
</reference>
<dbReference type="SUPFAM" id="SSF52172">
    <property type="entry name" value="CheY-like"/>
    <property type="match status" value="1"/>
</dbReference>
<proteinExistence type="predicted"/>
<dbReference type="Gene3D" id="3.40.50.2300">
    <property type="match status" value="1"/>
</dbReference>
<feature type="domain" description="Response regulatory" evidence="3">
    <location>
        <begin position="4"/>
        <end position="121"/>
    </location>
</feature>
<feature type="modified residue" description="4-aspartylphosphate" evidence="2">
    <location>
        <position position="54"/>
    </location>
</feature>
<sequence>MTKKILIIDDEKDICAVLRVCLEKFAQWQAIIATSGEEGLLKAKLESPDGILLDVSMPNMDGFQVWEKLQGDSATRSIPVILVTAKVLSQDQQRFASMGVAGVITKPFNPVTIWQEVVNIIS</sequence>
<dbReference type="PANTHER" id="PTHR44591:SF22">
    <property type="entry name" value="CHEY SUBFAMILY"/>
    <property type="match status" value="1"/>
</dbReference>
<dbReference type="PANTHER" id="PTHR44591">
    <property type="entry name" value="STRESS RESPONSE REGULATOR PROTEIN 1"/>
    <property type="match status" value="1"/>
</dbReference>
<dbReference type="InterPro" id="IPR050595">
    <property type="entry name" value="Bact_response_regulator"/>
</dbReference>
<dbReference type="PROSITE" id="PS50110">
    <property type="entry name" value="RESPONSE_REGULATORY"/>
    <property type="match status" value="1"/>
</dbReference>
<name>A0A7S6U6G8_9CYAN</name>
<organism evidence="4 5">
    <name type="scientific">Anabaenopsis elenkinii CCIBt3563</name>
    <dbReference type="NCBI Taxonomy" id="2779889"/>
    <lineage>
        <taxon>Bacteria</taxon>
        <taxon>Bacillati</taxon>
        <taxon>Cyanobacteriota</taxon>
        <taxon>Cyanophyceae</taxon>
        <taxon>Nostocales</taxon>
        <taxon>Nodulariaceae</taxon>
        <taxon>Anabaenopsis</taxon>
    </lineage>
</organism>
<dbReference type="Pfam" id="PF00072">
    <property type="entry name" value="Response_reg"/>
    <property type="match status" value="1"/>
</dbReference>
<evidence type="ECO:0000313" key="5">
    <source>
        <dbReference type="Proteomes" id="UP000593846"/>
    </source>
</evidence>